<comment type="subcellular location">
    <subcellularLocation>
        <location evidence="1">Membrane</location>
        <topology evidence="1">Multi-pass membrane protein</topology>
    </subcellularLocation>
</comment>
<name>A0A1D1ZXV6_AUXPR</name>
<sequence>RRVEVEYRSRAPIRALGRYQAGAGDRSWQPLRCEVPDDTLITHGINQIDSSKMASLEAFRQYDFEGDETWKAYLSRVEIPSGSEDALLKLKAKYYKREIDPDFEPSSVAKPAVPAADAASQAAASATAGPAAEKPANAQAATARPGPPGLPTRSEVYIIAGEWALVLMAILSLQPFLPRLAHSAFTLTCQLSLLTNGLKLCLQHGTPSLSPFPAAIMPWMTAISGSAVFFPTLLSVILSSNRHLGVGVLPLAIHALLHADAASHHTFGTKRWYQASFGRVHALVEPRLELLRTAAAAGEVGLGFTTLLSVVQLGLRGAGTAFVIWNQLKLRYQSGHSGHYHKQVWLALNQRAAPILQRVPVLQRLVGSAQGWFNRRA</sequence>
<accession>A0A1D1ZXV6</accession>
<feature type="compositionally biased region" description="Low complexity" evidence="5">
    <location>
        <begin position="124"/>
        <end position="143"/>
    </location>
</feature>
<dbReference type="GO" id="GO:0061024">
    <property type="term" value="P:membrane organization"/>
    <property type="evidence" value="ECO:0007669"/>
    <property type="project" value="TreeGrafter"/>
</dbReference>
<reference evidence="7" key="1">
    <citation type="submission" date="2015-08" db="EMBL/GenBank/DDBJ databases">
        <authorList>
            <person name="Babu N.S."/>
            <person name="Beckwith C.J."/>
            <person name="Beseler K.G."/>
            <person name="Brison A."/>
            <person name="Carone J.V."/>
            <person name="Caskin T.P."/>
            <person name="Diamond M."/>
            <person name="Durham M.E."/>
            <person name="Foxe J.M."/>
            <person name="Go M."/>
            <person name="Henderson B.A."/>
            <person name="Jones I.B."/>
            <person name="McGettigan J.A."/>
            <person name="Micheletti S.J."/>
            <person name="Nasrallah M.E."/>
            <person name="Ortiz D."/>
            <person name="Piller C.R."/>
            <person name="Privatt S.R."/>
            <person name="Schneider S.L."/>
            <person name="Sharp S."/>
            <person name="Smith T.C."/>
            <person name="Stanton J.D."/>
            <person name="Ullery H.E."/>
            <person name="Wilson R.J."/>
            <person name="Serrano M.G."/>
            <person name="Buck G."/>
            <person name="Lee V."/>
            <person name="Wang Y."/>
            <person name="Carvalho R."/>
            <person name="Voegtly L."/>
            <person name="Shi R."/>
            <person name="Duckworth R."/>
            <person name="Johnson A."/>
            <person name="Loviza R."/>
            <person name="Walstead R."/>
            <person name="Shah Z."/>
            <person name="Kiflezghi M."/>
            <person name="Wade K."/>
            <person name="Ball S.L."/>
            <person name="Bradley K.W."/>
            <person name="Asai D.J."/>
            <person name="Bowman C.A."/>
            <person name="Russell D.A."/>
            <person name="Pope W.H."/>
            <person name="Jacobs-Sera D."/>
            <person name="Hendrix R.W."/>
            <person name="Hatfull G.F."/>
        </authorList>
    </citation>
    <scope>NUCLEOTIDE SEQUENCE</scope>
</reference>
<evidence type="ECO:0000256" key="6">
    <source>
        <dbReference type="SAM" id="Phobius"/>
    </source>
</evidence>
<gene>
    <name evidence="7" type="ORF">g.7318</name>
</gene>
<keyword evidence="3 6" id="KW-1133">Transmembrane helix</keyword>
<feature type="non-terminal residue" evidence="7">
    <location>
        <position position="1"/>
    </location>
</feature>
<proteinExistence type="predicted"/>
<feature type="transmembrane region" description="Helical" evidence="6">
    <location>
        <begin position="216"/>
        <end position="238"/>
    </location>
</feature>
<dbReference type="AlphaFoldDB" id="A0A1D1ZXV6"/>
<dbReference type="GO" id="GO:0005783">
    <property type="term" value="C:endoplasmic reticulum"/>
    <property type="evidence" value="ECO:0007669"/>
    <property type="project" value="TreeGrafter"/>
</dbReference>
<evidence type="ECO:0000313" key="7">
    <source>
        <dbReference type="EMBL" id="JAT71772.1"/>
    </source>
</evidence>
<dbReference type="PANTHER" id="PTHR12703">
    <property type="entry name" value="TRANSMEMBRANE PROTEIN 33"/>
    <property type="match status" value="1"/>
</dbReference>
<dbReference type="GO" id="GO:0071786">
    <property type="term" value="P:endoplasmic reticulum tubular network organization"/>
    <property type="evidence" value="ECO:0007669"/>
    <property type="project" value="TreeGrafter"/>
</dbReference>
<organism evidence="7">
    <name type="scientific">Auxenochlorella protothecoides</name>
    <name type="common">Green microalga</name>
    <name type="synonym">Chlorella protothecoides</name>
    <dbReference type="NCBI Taxonomy" id="3075"/>
    <lineage>
        <taxon>Eukaryota</taxon>
        <taxon>Viridiplantae</taxon>
        <taxon>Chlorophyta</taxon>
        <taxon>core chlorophytes</taxon>
        <taxon>Trebouxiophyceae</taxon>
        <taxon>Chlorellales</taxon>
        <taxon>Chlorellaceae</taxon>
        <taxon>Auxenochlorella</taxon>
    </lineage>
</organism>
<feature type="transmembrane region" description="Helical" evidence="6">
    <location>
        <begin position="156"/>
        <end position="177"/>
    </location>
</feature>
<protein>
    <submittedName>
        <fullName evidence="7">Uncharacterized protein</fullName>
    </submittedName>
</protein>
<evidence type="ECO:0000256" key="3">
    <source>
        <dbReference type="ARBA" id="ARBA00022989"/>
    </source>
</evidence>
<evidence type="ECO:0000256" key="5">
    <source>
        <dbReference type="SAM" id="MobiDB-lite"/>
    </source>
</evidence>
<evidence type="ECO:0000256" key="4">
    <source>
        <dbReference type="ARBA" id="ARBA00023136"/>
    </source>
</evidence>
<dbReference type="PANTHER" id="PTHR12703:SF4">
    <property type="entry name" value="TRANSMEMBRANE PROTEIN 33"/>
    <property type="match status" value="1"/>
</dbReference>
<keyword evidence="2 6" id="KW-0812">Transmembrane</keyword>
<dbReference type="InterPro" id="IPR051645">
    <property type="entry name" value="PER33/POM33_regulator"/>
</dbReference>
<dbReference type="EMBL" id="GDKF01006850">
    <property type="protein sequence ID" value="JAT71772.1"/>
    <property type="molecule type" value="Transcribed_RNA"/>
</dbReference>
<evidence type="ECO:0000256" key="1">
    <source>
        <dbReference type="ARBA" id="ARBA00004141"/>
    </source>
</evidence>
<feature type="region of interest" description="Disordered" evidence="5">
    <location>
        <begin position="124"/>
        <end position="147"/>
    </location>
</feature>
<keyword evidence="4 6" id="KW-0472">Membrane</keyword>
<dbReference type="GO" id="GO:0016020">
    <property type="term" value="C:membrane"/>
    <property type="evidence" value="ECO:0007669"/>
    <property type="project" value="UniProtKB-SubCell"/>
</dbReference>
<evidence type="ECO:0000256" key="2">
    <source>
        <dbReference type="ARBA" id="ARBA00022692"/>
    </source>
</evidence>